<dbReference type="Pfam" id="PF01925">
    <property type="entry name" value="TauE"/>
    <property type="match status" value="1"/>
</dbReference>
<comment type="subcellular location">
    <subcellularLocation>
        <location evidence="5">Cell membrane</location>
        <topology evidence="5">Multi-pass membrane protein</topology>
    </subcellularLocation>
    <subcellularLocation>
        <location evidence="1">Membrane</location>
        <topology evidence="1">Multi-pass membrane protein</topology>
    </subcellularLocation>
</comment>
<evidence type="ECO:0000256" key="1">
    <source>
        <dbReference type="ARBA" id="ARBA00004141"/>
    </source>
</evidence>
<feature type="transmembrane region" description="Helical" evidence="5">
    <location>
        <begin position="187"/>
        <end position="210"/>
    </location>
</feature>
<dbReference type="KEGG" id="sami:SAMIE_1000470"/>
<dbReference type="InterPro" id="IPR002781">
    <property type="entry name" value="TM_pro_TauE-like"/>
</dbReference>
<feature type="transmembrane region" description="Helical" evidence="5">
    <location>
        <begin position="54"/>
        <end position="76"/>
    </location>
</feature>
<gene>
    <name evidence="6" type="ORF">SAMIE_1000470</name>
</gene>
<feature type="transmembrane region" description="Helical" evidence="5">
    <location>
        <begin position="222"/>
        <end position="245"/>
    </location>
</feature>
<feature type="transmembrane region" description="Helical" evidence="5">
    <location>
        <begin position="114"/>
        <end position="132"/>
    </location>
</feature>
<keyword evidence="2 5" id="KW-0812">Transmembrane</keyword>
<protein>
    <recommendedName>
        <fullName evidence="5">Probable membrane transporter protein</fullName>
    </recommendedName>
</protein>
<feature type="transmembrane region" description="Helical" evidence="5">
    <location>
        <begin position="6"/>
        <end position="24"/>
    </location>
</feature>
<keyword evidence="3 5" id="KW-1133">Transmembrane helix</keyword>
<evidence type="ECO:0000256" key="4">
    <source>
        <dbReference type="ARBA" id="ARBA00023136"/>
    </source>
</evidence>
<reference evidence="6 7" key="1">
    <citation type="submission" date="2018-05" db="EMBL/GenBank/DDBJ databases">
        <title>Complete Genome Sequence of the Nonylphenol-Degrading Bacterium Sphingobium amiense DSM 16289T.</title>
        <authorList>
            <person name="Ootsuka M."/>
            <person name="Nishizawa T."/>
            <person name="Ohta H."/>
        </authorList>
    </citation>
    <scope>NUCLEOTIDE SEQUENCE [LARGE SCALE GENOMIC DNA]</scope>
    <source>
        <strain evidence="6 7">DSM 16289</strain>
    </source>
</reference>
<dbReference type="EMBL" id="AP018664">
    <property type="protein sequence ID" value="BBD96546.1"/>
    <property type="molecule type" value="Genomic_DNA"/>
</dbReference>
<keyword evidence="5" id="KW-1003">Cell membrane</keyword>
<evidence type="ECO:0000256" key="3">
    <source>
        <dbReference type="ARBA" id="ARBA00022989"/>
    </source>
</evidence>
<feature type="transmembrane region" description="Helical" evidence="5">
    <location>
        <begin position="88"/>
        <end position="108"/>
    </location>
</feature>
<dbReference type="GO" id="GO:0005886">
    <property type="term" value="C:plasma membrane"/>
    <property type="evidence" value="ECO:0007669"/>
    <property type="project" value="UniProtKB-SubCell"/>
</dbReference>
<evidence type="ECO:0000313" key="7">
    <source>
        <dbReference type="Proteomes" id="UP000279959"/>
    </source>
</evidence>
<sequence>MHGDVMVWLVPLVSMLIAGLVAGFAAGLFGIGGGFVVVPALLVVLPLLGGTHDAIAHVAIGTSAATIIVTSIRSLLSHAKRGAVEFEVLKTWAPWIVLGCGAGVLLAGHVNGNVLKMIFAVGVGLMSLNFLLPSVNGKVVSDTMPSGIVRMGIAGGLGTFSSLLGIGGGVIAIMVMTLCGRTIHRAIATASGIGTLIAIPTTIGFAIIGFKETGLPWGSLGYINVPATVAIASMSMLTAPLGVSAAHNMPAAPLKKIFGVYLIVISVLMFRAAMRG</sequence>
<dbReference type="AlphaFoldDB" id="A0A494VZI9"/>
<dbReference type="Proteomes" id="UP000279959">
    <property type="component" value="Chromosome"/>
</dbReference>
<keyword evidence="7" id="KW-1185">Reference proteome</keyword>
<feature type="transmembrane region" description="Helical" evidence="5">
    <location>
        <begin position="31"/>
        <end position="48"/>
    </location>
</feature>
<comment type="similarity">
    <text evidence="5">Belongs to the 4-toluene sulfonate uptake permease (TSUP) (TC 2.A.102) family.</text>
</comment>
<dbReference type="PANTHER" id="PTHR43483">
    <property type="entry name" value="MEMBRANE TRANSPORTER PROTEIN HI_0806-RELATED"/>
    <property type="match status" value="1"/>
</dbReference>
<evidence type="ECO:0000256" key="2">
    <source>
        <dbReference type="ARBA" id="ARBA00022692"/>
    </source>
</evidence>
<accession>A0A494VZI9</accession>
<proteinExistence type="inferred from homology"/>
<organism evidence="6 7">
    <name type="scientific">Sphingobium amiense</name>
    <dbReference type="NCBI Taxonomy" id="135719"/>
    <lineage>
        <taxon>Bacteria</taxon>
        <taxon>Pseudomonadati</taxon>
        <taxon>Pseudomonadota</taxon>
        <taxon>Alphaproteobacteria</taxon>
        <taxon>Sphingomonadales</taxon>
        <taxon>Sphingomonadaceae</taxon>
        <taxon>Sphingobium</taxon>
    </lineage>
</organism>
<evidence type="ECO:0000256" key="5">
    <source>
        <dbReference type="RuleBase" id="RU363041"/>
    </source>
</evidence>
<feature type="transmembrane region" description="Helical" evidence="5">
    <location>
        <begin position="153"/>
        <end position="175"/>
    </location>
</feature>
<dbReference type="RefSeq" id="WP_066701287.1">
    <property type="nucleotide sequence ID" value="NZ_AP018664.1"/>
</dbReference>
<evidence type="ECO:0000313" key="6">
    <source>
        <dbReference type="EMBL" id="BBD96546.1"/>
    </source>
</evidence>
<name>A0A494VZI9_9SPHN</name>
<feature type="transmembrane region" description="Helical" evidence="5">
    <location>
        <begin position="257"/>
        <end position="274"/>
    </location>
</feature>
<dbReference type="PANTHER" id="PTHR43483:SF3">
    <property type="entry name" value="MEMBRANE TRANSPORTER PROTEIN HI_0806-RELATED"/>
    <property type="match status" value="1"/>
</dbReference>
<keyword evidence="4 5" id="KW-0472">Membrane</keyword>